<proteinExistence type="predicted"/>
<dbReference type="AlphaFoldDB" id="A0A0C4YA41"/>
<feature type="region of interest" description="Disordered" evidence="1">
    <location>
        <begin position="1"/>
        <end position="21"/>
    </location>
</feature>
<accession>A0A0C4YA41</accession>
<sequence>MATRTSKMLPVPHPVSKDSPFADGYDIHAEAETLKHLIEADDPDMDDPLYSRFAEYCSRLDQLQRQRTRRRLRDYAEEVVPDNEAVGMNQIGTLIGEETDTMSLHTREAYRLFIGRSGDDSRTNGEISGKKVGAVLRAIWMLSASDNPYADQLLIATTERIDSLRRTLETEIAARNRLLEQSQQRGLKLSVMRSRKPIDVELGFRSPYGYMVAELILDFDFYARLIKTLTAKSRINDKEGRESLYKLSSRVRSIFEQLIPAQRKLMDDRLKGLCRADWSDLDDAACKRVRAATLLLGEVKREVFTGEILPRHTKRRVGLTAAQRDVLQNVSLTAETAPEDEEPLL</sequence>
<dbReference type="NCBIfam" id="TIGR03761">
    <property type="entry name" value="ICE_PFL4669"/>
    <property type="match status" value="1"/>
</dbReference>
<evidence type="ECO:0000313" key="3">
    <source>
        <dbReference type="Proteomes" id="UP000031843"/>
    </source>
</evidence>
<gene>
    <name evidence="2" type="ORF">RR42_s0756</name>
</gene>
<evidence type="ECO:0000256" key="1">
    <source>
        <dbReference type="SAM" id="MobiDB-lite"/>
    </source>
</evidence>
<dbReference type="EMBL" id="CP010537">
    <property type="protein sequence ID" value="AJG22347.1"/>
    <property type="molecule type" value="Genomic_DNA"/>
</dbReference>
<dbReference type="STRING" id="68895.RR42_s0756"/>
<evidence type="ECO:0000313" key="2">
    <source>
        <dbReference type="EMBL" id="AJG22347.1"/>
    </source>
</evidence>
<dbReference type="InterPro" id="IPR014996">
    <property type="entry name" value="AcaB"/>
</dbReference>
<dbReference type="KEGG" id="cbw:RR42_s0756"/>
<keyword evidence="3" id="KW-1185">Reference proteome</keyword>
<dbReference type="Pfam" id="PF08900">
    <property type="entry name" value="AcaB"/>
    <property type="match status" value="1"/>
</dbReference>
<dbReference type="OrthoDB" id="8524550at2"/>
<organism evidence="2 3">
    <name type="scientific">Cupriavidus basilensis</name>
    <dbReference type="NCBI Taxonomy" id="68895"/>
    <lineage>
        <taxon>Bacteria</taxon>
        <taxon>Pseudomonadati</taxon>
        <taxon>Pseudomonadota</taxon>
        <taxon>Betaproteobacteria</taxon>
        <taxon>Burkholderiales</taxon>
        <taxon>Burkholderiaceae</taxon>
        <taxon>Cupriavidus</taxon>
    </lineage>
</organism>
<dbReference type="RefSeq" id="WP_052494931.1">
    <property type="nucleotide sequence ID" value="NZ_CP010537.1"/>
</dbReference>
<protein>
    <submittedName>
        <fullName evidence="2">Yfb</fullName>
    </submittedName>
</protein>
<dbReference type="Proteomes" id="UP000031843">
    <property type="component" value="Chromosome secondary"/>
</dbReference>
<reference evidence="2 3" key="1">
    <citation type="journal article" date="2015" name="Genome Announc.">
        <title>Complete Genome Sequence of Cupriavidus basilensis 4G11, Isolated from the Oak Ridge Field Research Center Site.</title>
        <authorList>
            <person name="Ray J."/>
            <person name="Waters R.J."/>
            <person name="Skerker J.M."/>
            <person name="Kuehl J.V."/>
            <person name="Price M.N."/>
            <person name="Huang J."/>
            <person name="Chakraborty R."/>
            <person name="Arkin A.P."/>
            <person name="Deutschbauer A."/>
        </authorList>
    </citation>
    <scope>NUCLEOTIDE SEQUENCE [LARGE SCALE GENOMIC DNA]</scope>
    <source>
        <strain evidence="2">4G11</strain>
    </source>
</reference>
<name>A0A0C4YA41_9BURK</name>